<sequence>MAPLRNWAKPAAEPPLMPSRVADTAEPRQQPPWSQGRVSHLHGAAGEATRKPPRPHNHATADLHAAVPHAVALQTLRRVATAPHSQLAARSRTATGRCCTISQLQSRPHAQTRPRSLGHHHLQCLRVQLAAGAALGRAITGSGRCGAGSVTPRAPSAPGAAEAGEPPSGG</sequence>
<comment type="caution">
    <text evidence="2">The sequence shown here is derived from an EMBL/GenBank/DDBJ whole genome shotgun (WGS) entry which is preliminary data.</text>
</comment>
<gene>
    <name evidence="2" type="ORF">PVAP13_4KG352288</name>
</gene>
<name>A0A8T0TMZ7_PANVG</name>
<dbReference type="AlphaFoldDB" id="A0A8T0TMZ7"/>
<evidence type="ECO:0000256" key="1">
    <source>
        <dbReference type="SAM" id="MobiDB-lite"/>
    </source>
</evidence>
<feature type="region of interest" description="Disordered" evidence="1">
    <location>
        <begin position="1"/>
        <end position="58"/>
    </location>
</feature>
<organism evidence="2 3">
    <name type="scientific">Panicum virgatum</name>
    <name type="common">Blackwell switchgrass</name>
    <dbReference type="NCBI Taxonomy" id="38727"/>
    <lineage>
        <taxon>Eukaryota</taxon>
        <taxon>Viridiplantae</taxon>
        <taxon>Streptophyta</taxon>
        <taxon>Embryophyta</taxon>
        <taxon>Tracheophyta</taxon>
        <taxon>Spermatophyta</taxon>
        <taxon>Magnoliopsida</taxon>
        <taxon>Liliopsida</taxon>
        <taxon>Poales</taxon>
        <taxon>Poaceae</taxon>
        <taxon>PACMAD clade</taxon>
        <taxon>Panicoideae</taxon>
        <taxon>Panicodae</taxon>
        <taxon>Paniceae</taxon>
        <taxon>Panicinae</taxon>
        <taxon>Panicum</taxon>
        <taxon>Panicum sect. Hiantes</taxon>
    </lineage>
</organism>
<feature type="compositionally biased region" description="Low complexity" evidence="1">
    <location>
        <begin position="154"/>
        <end position="170"/>
    </location>
</feature>
<feature type="region of interest" description="Disordered" evidence="1">
    <location>
        <begin position="143"/>
        <end position="170"/>
    </location>
</feature>
<dbReference type="Proteomes" id="UP000823388">
    <property type="component" value="Chromosome 4K"/>
</dbReference>
<protein>
    <submittedName>
        <fullName evidence="2">Uncharacterized protein</fullName>
    </submittedName>
</protein>
<proteinExistence type="predicted"/>
<keyword evidence="3" id="KW-1185">Reference proteome</keyword>
<evidence type="ECO:0000313" key="3">
    <source>
        <dbReference type="Proteomes" id="UP000823388"/>
    </source>
</evidence>
<evidence type="ECO:0000313" key="2">
    <source>
        <dbReference type="EMBL" id="KAG2613382.1"/>
    </source>
</evidence>
<reference evidence="2" key="1">
    <citation type="submission" date="2020-05" db="EMBL/GenBank/DDBJ databases">
        <title>WGS assembly of Panicum virgatum.</title>
        <authorList>
            <person name="Lovell J.T."/>
            <person name="Jenkins J."/>
            <person name="Shu S."/>
            <person name="Juenger T.E."/>
            <person name="Schmutz J."/>
        </authorList>
    </citation>
    <scope>NUCLEOTIDE SEQUENCE</scope>
    <source>
        <strain evidence="2">AP13</strain>
    </source>
</reference>
<dbReference type="EMBL" id="CM029043">
    <property type="protein sequence ID" value="KAG2613382.1"/>
    <property type="molecule type" value="Genomic_DNA"/>
</dbReference>
<accession>A0A8T0TMZ7</accession>